<keyword evidence="2" id="KW-1185">Reference proteome</keyword>
<name>A0A2S7IYA8_9HYPH</name>
<evidence type="ECO:0000313" key="2">
    <source>
        <dbReference type="Proteomes" id="UP000238493"/>
    </source>
</evidence>
<reference evidence="1 2" key="1">
    <citation type="submission" date="2018-02" db="EMBL/GenBank/DDBJ databases">
        <title>Draft genome sequence of Ochrobactrum oryzae found in Brazil.</title>
        <authorList>
            <person name="Cerdeira L."/>
            <person name="Andrade F."/>
            <person name="Zacariotto T."/>
            <person name="Barbosa B."/>
            <person name="Santos S."/>
            <person name="Cassetari V."/>
            <person name="Lincopan N."/>
        </authorList>
    </citation>
    <scope>NUCLEOTIDE SEQUENCE [LARGE SCALE GENOMIC DNA]</scope>
    <source>
        <strain evidence="1 2">OA447</strain>
    </source>
</reference>
<organism evidence="1 2">
    <name type="scientific">Brucella oryzae</name>
    <dbReference type="NCBI Taxonomy" id="335286"/>
    <lineage>
        <taxon>Bacteria</taxon>
        <taxon>Pseudomonadati</taxon>
        <taxon>Pseudomonadota</taxon>
        <taxon>Alphaproteobacteria</taxon>
        <taxon>Hyphomicrobiales</taxon>
        <taxon>Brucellaceae</taxon>
        <taxon>Brucella/Ochrobactrum group</taxon>
        <taxon>Brucella</taxon>
    </lineage>
</organism>
<sequence length="70" mass="8118">MPFAALRSVTTLSFDDVFRKNFQLMEVFEKALKIGVSTVSSMIEHQLFHILFQKDCRKMQMGLVHPKVIC</sequence>
<accession>A0A2S7IYA8</accession>
<dbReference type="EMBL" id="PTRC01000024">
    <property type="protein sequence ID" value="PQA72992.1"/>
    <property type="molecule type" value="Genomic_DNA"/>
</dbReference>
<evidence type="ECO:0000313" key="1">
    <source>
        <dbReference type="EMBL" id="PQA72992.1"/>
    </source>
</evidence>
<comment type="caution">
    <text evidence="1">The sequence shown here is derived from an EMBL/GenBank/DDBJ whole genome shotgun (WGS) entry which is preliminary data.</text>
</comment>
<protein>
    <submittedName>
        <fullName evidence="1">Uncharacterized protein</fullName>
    </submittedName>
</protein>
<dbReference type="OrthoDB" id="8451389at2"/>
<dbReference type="AlphaFoldDB" id="A0A2S7IYA8"/>
<gene>
    <name evidence="1" type="ORF">C3731_13870</name>
</gene>
<dbReference type="Proteomes" id="UP000238493">
    <property type="component" value="Unassembled WGS sequence"/>
</dbReference>
<proteinExistence type="predicted"/>